<dbReference type="RefSeq" id="WP_161701716.1">
    <property type="nucleotide sequence ID" value="NZ_JAAAMU010000012.1"/>
</dbReference>
<dbReference type="PANTHER" id="PTHR22953">
    <property type="entry name" value="ACID PHOSPHATASE RELATED"/>
    <property type="match status" value="1"/>
</dbReference>
<evidence type="ECO:0000313" key="3">
    <source>
        <dbReference type="EMBL" id="NBC71605.1"/>
    </source>
</evidence>
<name>A0A7X4YSD2_9BACL</name>
<dbReference type="InterPro" id="IPR035986">
    <property type="entry name" value="PKD_dom_sf"/>
</dbReference>
<dbReference type="SUPFAM" id="SSF49363">
    <property type="entry name" value="Purple acid phosphatase, N-terminal domain"/>
    <property type="match status" value="1"/>
</dbReference>
<dbReference type="OrthoDB" id="9809781at2"/>
<reference evidence="3 4" key="1">
    <citation type="submission" date="2020-01" db="EMBL/GenBank/DDBJ databases">
        <title>Paenibacillus soybeanensis sp. nov. isolated from the nodules of soybean (Glycine max(L.) Merr).</title>
        <authorList>
            <person name="Wang H."/>
        </authorList>
    </citation>
    <scope>NUCLEOTIDE SEQUENCE [LARGE SCALE GENOMIC DNA]</scope>
    <source>
        <strain evidence="3 4">DSM 23054</strain>
    </source>
</reference>
<proteinExistence type="predicted"/>
<dbReference type="Proteomes" id="UP000558113">
    <property type="component" value="Unassembled WGS sequence"/>
</dbReference>
<dbReference type="InterPro" id="IPR015914">
    <property type="entry name" value="PAPs_N"/>
</dbReference>
<dbReference type="SUPFAM" id="SSF49299">
    <property type="entry name" value="PKD domain"/>
    <property type="match status" value="1"/>
</dbReference>
<dbReference type="InterPro" id="IPR004843">
    <property type="entry name" value="Calcineurin-like_PHP"/>
</dbReference>
<dbReference type="InterPro" id="IPR029052">
    <property type="entry name" value="Metallo-depent_PP-like"/>
</dbReference>
<dbReference type="EMBL" id="JAAAMU010000012">
    <property type="protein sequence ID" value="NBC71605.1"/>
    <property type="molecule type" value="Genomic_DNA"/>
</dbReference>
<keyword evidence="4" id="KW-1185">Reference proteome</keyword>
<dbReference type="Pfam" id="PF00149">
    <property type="entry name" value="Metallophos"/>
    <property type="match status" value="1"/>
</dbReference>
<dbReference type="Gene3D" id="2.60.40.10">
    <property type="entry name" value="Immunoglobulins"/>
    <property type="match status" value="1"/>
</dbReference>
<dbReference type="AlphaFoldDB" id="A0A7X4YSD2"/>
<dbReference type="InterPro" id="IPR022409">
    <property type="entry name" value="PKD/Chitinase_dom"/>
</dbReference>
<dbReference type="SUPFAM" id="SSF56300">
    <property type="entry name" value="Metallo-dependent phosphatases"/>
    <property type="match status" value="1"/>
</dbReference>
<sequence>MKEKLKGMLKGKRKSIFAVVGVSTLLFTVGIFNASAETNFIKSPYMLFEGSNTSMSLLWQTSDDQANVIKWGTDASYAMGHETVGTFGTDHQHKFTITGLKPATKYYYDVDGQTGSFVTAPADNATSVKFLSYGDSRTQPSYQEQVAGLALKAYAADPAYQTILLNSGDIASSDTESNWTAQYFVPGSTYPQLHTLQSEVPMVGARGNHEGAGSVYGKYFPYPYVSNFYWSFDYGPVHITVVDEYADYKPGSAQYNWLVNDLASTTKPWKIVMAHNPAWGAGTHGNDSNVQNVIHPLLKQYGVQLYLNGHNHNYARAEVDGIEYLTSGGGGAPSYAVDPTWPNIVKAESTYFLSEFDVNGKNMHVTSRRLDGSVIETVTLNNNKLPVANAGLDQTVTDDCNGNSCKNVNAPKRTGPKDPGFEKITLNGTESLDQDGTISSYVWKEGETSIATGAAPIVNLSVGTHTVTLTVTDDDGATATDTVVVTVNPSSKDNNK</sequence>
<evidence type="ECO:0000313" key="4">
    <source>
        <dbReference type="Proteomes" id="UP000558113"/>
    </source>
</evidence>
<dbReference type="CDD" id="cd00146">
    <property type="entry name" value="PKD"/>
    <property type="match status" value="1"/>
</dbReference>
<accession>A0A7X4YSD2</accession>
<dbReference type="GO" id="GO:0003993">
    <property type="term" value="F:acid phosphatase activity"/>
    <property type="evidence" value="ECO:0007669"/>
    <property type="project" value="InterPro"/>
</dbReference>
<dbReference type="InterPro" id="IPR039331">
    <property type="entry name" value="PAPs-like"/>
</dbReference>
<dbReference type="InterPro" id="IPR013783">
    <property type="entry name" value="Ig-like_fold"/>
</dbReference>
<keyword evidence="1" id="KW-0732">Signal</keyword>
<dbReference type="Gene3D" id="2.60.40.380">
    <property type="entry name" value="Purple acid phosphatase-like, N-terminal"/>
    <property type="match status" value="1"/>
</dbReference>
<dbReference type="Pfam" id="PF16656">
    <property type="entry name" value="Pur_ac_phosph_N"/>
    <property type="match status" value="1"/>
</dbReference>
<evidence type="ECO:0000256" key="1">
    <source>
        <dbReference type="ARBA" id="ARBA00022729"/>
    </source>
</evidence>
<dbReference type="GO" id="GO:0046872">
    <property type="term" value="F:metal ion binding"/>
    <property type="evidence" value="ECO:0007669"/>
    <property type="project" value="InterPro"/>
</dbReference>
<gene>
    <name evidence="3" type="ORF">GT003_21630</name>
</gene>
<comment type="caution">
    <text evidence="3">The sequence shown here is derived from an EMBL/GenBank/DDBJ whole genome shotgun (WGS) entry which is preliminary data.</text>
</comment>
<organism evidence="3 4">
    <name type="scientific">Paenibacillus sacheonensis</name>
    <dbReference type="NCBI Taxonomy" id="742054"/>
    <lineage>
        <taxon>Bacteria</taxon>
        <taxon>Bacillati</taxon>
        <taxon>Bacillota</taxon>
        <taxon>Bacilli</taxon>
        <taxon>Bacillales</taxon>
        <taxon>Paenibacillaceae</taxon>
        <taxon>Paenibacillus</taxon>
    </lineage>
</organism>
<dbReference type="Gene3D" id="3.60.21.10">
    <property type="match status" value="1"/>
</dbReference>
<dbReference type="InterPro" id="IPR008963">
    <property type="entry name" value="Purple_acid_Pase-like_N"/>
</dbReference>
<protein>
    <recommendedName>
        <fullName evidence="2">PKD/Chitinase domain-containing protein</fullName>
    </recommendedName>
</protein>
<dbReference type="SMART" id="SM00089">
    <property type="entry name" value="PKD"/>
    <property type="match status" value="1"/>
</dbReference>
<dbReference type="PANTHER" id="PTHR22953:SF153">
    <property type="entry name" value="PURPLE ACID PHOSPHATASE"/>
    <property type="match status" value="1"/>
</dbReference>
<evidence type="ECO:0000259" key="2">
    <source>
        <dbReference type="SMART" id="SM00089"/>
    </source>
</evidence>
<feature type="domain" description="PKD/Chitinase" evidence="2">
    <location>
        <begin position="408"/>
        <end position="490"/>
    </location>
</feature>
<dbReference type="Pfam" id="PF22352">
    <property type="entry name" value="K319L-like_PKD"/>
    <property type="match status" value="1"/>
</dbReference>